<sequence length="841" mass="90579">MQRQTRLTRLTLTAAIVAALVASPAFAADGSPAGQNAAGTATTQKKAQDANAKTTQTLDQVVVTGAATYAGVKKIDASFSITTANQTEIKKANPSSSADLLKIVPGIWAESSGGQTGANIELAGFPGGGDAPFVTFALDGSPVYPTPTLSFMANGSLFRIDDTIERVEVLQGGPATVYGNGQIGATANFILRQGTAKPSGDIGVTYGSEGLYRLDGFYGGKLSDNWFFSVGGFYRTSDGVRSPQFPADEGGQLTATLSRDFDNGDIMFYARSLNDKNLFITDVPVRVSADGKSVSQFQNFDPLTGTFAGNELRSANFQVSPGNPPGSINADLAKGRGSDIHMFGSNLNMYFDNGWTLSNKFHVTAGHMPTNALFNNFSPESFSQYIDGEVANANGNPDIVTAAGGMATTGTGTYVNGGGTVDPNQAVASLGFWVVDKKIRSFSDEFRLSAQLSDNNTLTMGTYLASYSSDDHWYLGNNMLVTAENNARLIDATLDNGVQLSRNGVISGPFYALTENWTGRNIAGYISDQITLGAWTLDAGWRVEHQKADGTVSNDTSMDLDGNPLTAYNNNTAVENGSFTPISYSHTHGSWTVGANYEITPNMSVYGRVNEGVHFPGFDDLRSGQANVQRIKNFEAGFKFQNRQFYTSLTAFRRIFDGVPFQQFTANGDNVTSIYGASSHGLNFTARYSPTRNLSFDLTGNWQDSVYTHYYSAAVGSSPGFDYNGNVLQRQPRLQFRFTPDYDMPTSWGDLNMFVTYTHVGFRYSDIGNTQPLPSYYTLGAGVVANVGQHLQFRLQGSNLTNQIGLTEGNARVTDSGVSNGLEMVRPIFGREVFLQAKYKL</sequence>
<evidence type="ECO:0000256" key="10">
    <source>
        <dbReference type="ARBA" id="ARBA00023136"/>
    </source>
</evidence>
<keyword evidence="10 12" id="KW-0472">Membrane</keyword>
<keyword evidence="2 12" id="KW-0813">Transport</keyword>
<feature type="signal peptide" evidence="14">
    <location>
        <begin position="1"/>
        <end position="27"/>
    </location>
</feature>
<evidence type="ECO:0000256" key="5">
    <source>
        <dbReference type="ARBA" id="ARBA00022692"/>
    </source>
</evidence>
<comment type="subcellular location">
    <subcellularLocation>
        <location evidence="1 12">Cell outer membrane</location>
        <topology evidence="1 12">Multi-pass membrane protein</topology>
    </subcellularLocation>
</comment>
<evidence type="ECO:0000256" key="11">
    <source>
        <dbReference type="ARBA" id="ARBA00023237"/>
    </source>
</evidence>
<dbReference type="GO" id="GO:0015344">
    <property type="term" value="F:siderophore uptake transmembrane transporter activity"/>
    <property type="evidence" value="ECO:0007669"/>
    <property type="project" value="TreeGrafter"/>
</dbReference>
<feature type="chain" id="PRO_5035986504" evidence="14">
    <location>
        <begin position="28"/>
        <end position="841"/>
    </location>
</feature>
<reference evidence="18 20" key="2">
    <citation type="submission" date="2020-08" db="EMBL/GenBank/DDBJ databases">
        <title>Genomic Encyclopedia of Type Strains, Phase IV (KMG-IV): sequencing the most valuable type-strain genomes for metagenomic binning, comparative biology and taxonomic classification.</title>
        <authorList>
            <person name="Goeker M."/>
        </authorList>
    </citation>
    <scope>NUCLEOTIDE SEQUENCE [LARGE SCALE GENOMIC DNA]</scope>
    <source>
        <strain evidence="18 20">DSM 107085</strain>
    </source>
</reference>
<keyword evidence="7" id="KW-0408">Iron</keyword>
<evidence type="ECO:0000313" key="19">
    <source>
        <dbReference type="Proteomes" id="UP000029708"/>
    </source>
</evidence>
<proteinExistence type="inferred from homology"/>
<dbReference type="InterPro" id="IPR037066">
    <property type="entry name" value="Plug_dom_sf"/>
</dbReference>
<dbReference type="Proteomes" id="UP000560000">
    <property type="component" value="Unassembled WGS sequence"/>
</dbReference>
<dbReference type="Pfam" id="PF00593">
    <property type="entry name" value="TonB_dep_Rec_b-barrel"/>
    <property type="match status" value="1"/>
</dbReference>
<organism evidence="17 19">
    <name type="scientific">Oleiagrimonas soli</name>
    <dbReference type="NCBI Taxonomy" id="1543381"/>
    <lineage>
        <taxon>Bacteria</taxon>
        <taxon>Pseudomonadati</taxon>
        <taxon>Pseudomonadota</taxon>
        <taxon>Gammaproteobacteria</taxon>
        <taxon>Lysobacterales</taxon>
        <taxon>Rhodanobacteraceae</taxon>
        <taxon>Oleiagrimonas</taxon>
    </lineage>
</organism>
<dbReference type="RefSeq" id="WP_043102206.1">
    <property type="nucleotide sequence ID" value="NZ_JACHET010000001.1"/>
</dbReference>
<dbReference type="HOGENOM" id="CLU_012070_0_0_6"/>
<keyword evidence="5 12" id="KW-0812">Transmembrane</keyword>
<dbReference type="PANTHER" id="PTHR32552:SF89">
    <property type="entry name" value="CATECHOLATE SIDEROPHORE RECEPTOR FIU"/>
    <property type="match status" value="1"/>
</dbReference>
<feature type="domain" description="TonB-dependent receptor plug" evidence="16">
    <location>
        <begin position="74"/>
        <end position="185"/>
    </location>
</feature>
<evidence type="ECO:0000256" key="3">
    <source>
        <dbReference type="ARBA" id="ARBA00022452"/>
    </source>
</evidence>
<evidence type="ECO:0000256" key="1">
    <source>
        <dbReference type="ARBA" id="ARBA00004571"/>
    </source>
</evidence>
<dbReference type="PANTHER" id="PTHR32552">
    <property type="entry name" value="FERRICHROME IRON RECEPTOR-RELATED"/>
    <property type="match status" value="1"/>
</dbReference>
<dbReference type="OrthoDB" id="7386960at2"/>
<dbReference type="SUPFAM" id="SSF56935">
    <property type="entry name" value="Porins"/>
    <property type="match status" value="1"/>
</dbReference>
<keyword evidence="8" id="KW-0406">Ion transport</keyword>
<accession>A0A099CTR4</accession>
<evidence type="ECO:0000256" key="8">
    <source>
        <dbReference type="ARBA" id="ARBA00023065"/>
    </source>
</evidence>
<dbReference type="Gene3D" id="2.170.130.10">
    <property type="entry name" value="TonB-dependent receptor, plug domain"/>
    <property type="match status" value="1"/>
</dbReference>
<evidence type="ECO:0000256" key="12">
    <source>
        <dbReference type="PROSITE-ProRule" id="PRU01360"/>
    </source>
</evidence>
<keyword evidence="4" id="KW-0410">Iron transport</keyword>
<name>A0A099CTR4_9GAMM</name>
<evidence type="ECO:0000256" key="4">
    <source>
        <dbReference type="ARBA" id="ARBA00022496"/>
    </source>
</evidence>
<evidence type="ECO:0000313" key="18">
    <source>
        <dbReference type="EMBL" id="MBB6185444.1"/>
    </source>
</evidence>
<dbReference type="EMBL" id="JROI01000014">
    <property type="protein sequence ID" value="KGI77036.1"/>
    <property type="molecule type" value="Genomic_DNA"/>
</dbReference>
<dbReference type="PROSITE" id="PS52016">
    <property type="entry name" value="TONB_DEPENDENT_REC_3"/>
    <property type="match status" value="1"/>
</dbReference>
<dbReference type="STRING" id="1543381.LF63_0112290"/>
<evidence type="ECO:0000256" key="2">
    <source>
        <dbReference type="ARBA" id="ARBA00022448"/>
    </source>
</evidence>
<dbReference type="AlphaFoldDB" id="A0A099CTR4"/>
<protein>
    <submittedName>
        <fullName evidence="18">Outer membrane receptor protein involved in Fe transport</fullName>
    </submittedName>
</protein>
<evidence type="ECO:0000256" key="9">
    <source>
        <dbReference type="ARBA" id="ARBA00023077"/>
    </source>
</evidence>
<reference evidence="17 19" key="1">
    <citation type="submission" date="2014-09" db="EMBL/GenBank/DDBJ databases">
        <title>Xanthomonadaceae 3.5X direct submission.</title>
        <authorList>
            <person name="Fang T."/>
            <person name="Wang H."/>
        </authorList>
    </citation>
    <scope>NUCLEOTIDE SEQUENCE [LARGE SCALE GENOMIC DNA]</scope>
    <source>
        <strain evidence="17 19">3.5X</strain>
    </source>
</reference>
<comment type="similarity">
    <text evidence="12 13">Belongs to the TonB-dependent receptor family.</text>
</comment>
<keyword evidence="11 12" id="KW-0998">Cell outer membrane</keyword>
<dbReference type="InterPro" id="IPR012910">
    <property type="entry name" value="Plug_dom"/>
</dbReference>
<keyword evidence="9 13" id="KW-0798">TonB box</keyword>
<dbReference type="Gene3D" id="2.40.170.20">
    <property type="entry name" value="TonB-dependent receptor, beta-barrel domain"/>
    <property type="match status" value="1"/>
</dbReference>
<keyword evidence="19" id="KW-1185">Reference proteome</keyword>
<dbReference type="Pfam" id="PF07715">
    <property type="entry name" value="Plug"/>
    <property type="match status" value="1"/>
</dbReference>
<dbReference type="InterPro" id="IPR039426">
    <property type="entry name" value="TonB-dep_rcpt-like"/>
</dbReference>
<dbReference type="InterPro" id="IPR000531">
    <property type="entry name" value="Beta-barrel_TonB"/>
</dbReference>
<evidence type="ECO:0000313" key="20">
    <source>
        <dbReference type="Proteomes" id="UP000560000"/>
    </source>
</evidence>
<keyword evidence="6 14" id="KW-0732">Signal</keyword>
<dbReference type="EMBL" id="JACHET010000001">
    <property type="protein sequence ID" value="MBB6185444.1"/>
    <property type="molecule type" value="Genomic_DNA"/>
</dbReference>
<feature type="domain" description="TonB-dependent receptor-like beta-barrel" evidence="15">
    <location>
        <begin position="420"/>
        <end position="800"/>
    </location>
</feature>
<dbReference type="GO" id="GO:0009279">
    <property type="term" value="C:cell outer membrane"/>
    <property type="evidence" value="ECO:0007669"/>
    <property type="project" value="UniProtKB-SubCell"/>
</dbReference>
<evidence type="ECO:0000256" key="7">
    <source>
        <dbReference type="ARBA" id="ARBA00023004"/>
    </source>
</evidence>
<comment type="caution">
    <text evidence="17">The sequence shown here is derived from an EMBL/GenBank/DDBJ whole genome shotgun (WGS) entry which is preliminary data.</text>
</comment>
<keyword evidence="3 12" id="KW-1134">Transmembrane beta strand</keyword>
<evidence type="ECO:0000313" key="17">
    <source>
        <dbReference type="EMBL" id="KGI77036.1"/>
    </source>
</evidence>
<dbReference type="InterPro" id="IPR036942">
    <property type="entry name" value="Beta-barrel_TonB_sf"/>
</dbReference>
<evidence type="ECO:0000256" key="14">
    <source>
        <dbReference type="SAM" id="SignalP"/>
    </source>
</evidence>
<gene>
    <name evidence="18" type="ORF">HNQ86_002789</name>
    <name evidence="17" type="ORF">LF63_0112290</name>
</gene>
<evidence type="ECO:0000256" key="13">
    <source>
        <dbReference type="RuleBase" id="RU003357"/>
    </source>
</evidence>
<evidence type="ECO:0000256" key="6">
    <source>
        <dbReference type="ARBA" id="ARBA00022729"/>
    </source>
</evidence>
<dbReference type="Proteomes" id="UP000029708">
    <property type="component" value="Unassembled WGS sequence"/>
</dbReference>
<evidence type="ECO:0000259" key="15">
    <source>
        <dbReference type="Pfam" id="PF00593"/>
    </source>
</evidence>
<evidence type="ECO:0000259" key="16">
    <source>
        <dbReference type="Pfam" id="PF07715"/>
    </source>
</evidence>
<keyword evidence="18" id="KW-0675">Receptor</keyword>